<reference evidence="2" key="1">
    <citation type="submission" date="2015-07" db="EMBL/GenBank/DDBJ databases">
        <title>Transcriptome Assembly of Anthurium amnicola.</title>
        <authorList>
            <person name="Suzuki J."/>
        </authorList>
    </citation>
    <scope>NUCLEOTIDE SEQUENCE</scope>
</reference>
<dbReference type="EMBL" id="GDJX01016675">
    <property type="protein sequence ID" value="JAT51261.1"/>
    <property type="molecule type" value="Transcribed_RNA"/>
</dbReference>
<proteinExistence type="predicted"/>
<dbReference type="InterPro" id="IPR014980">
    <property type="entry name" value="DOPA_dioxygen"/>
</dbReference>
<dbReference type="InterPro" id="IPR023389">
    <property type="entry name" value="DOPA-like_sf"/>
</dbReference>
<evidence type="ECO:0000313" key="2">
    <source>
        <dbReference type="EMBL" id="JAT51261.1"/>
    </source>
</evidence>
<dbReference type="Pfam" id="PF08883">
    <property type="entry name" value="DOPA_dioxygen"/>
    <property type="match status" value="1"/>
</dbReference>
<protein>
    <submittedName>
        <fullName evidence="2">Putative 21. protein</fullName>
    </submittedName>
</protein>
<accession>A0A1D1Y9E9</accession>
<organism evidence="2">
    <name type="scientific">Anthurium amnicola</name>
    <dbReference type="NCBI Taxonomy" id="1678845"/>
    <lineage>
        <taxon>Eukaryota</taxon>
        <taxon>Viridiplantae</taxon>
        <taxon>Streptophyta</taxon>
        <taxon>Embryophyta</taxon>
        <taxon>Tracheophyta</taxon>
        <taxon>Spermatophyta</taxon>
        <taxon>Magnoliopsida</taxon>
        <taxon>Liliopsida</taxon>
        <taxon>Araceae</taxon>
        <taxon>Pothoideae</taxon>
        <taxon>Potheae</taxon>
        <taxon>Anthurium</taxon>
    </lineage>
</organism>
<dbReference type="AlphaFoldDB" id="A0A1D1Y9E9"/>
<name>A0A1D1Y9E9_9ARAE</name>
<dbReference type="PANTHER" id="PTHR36423:SF2">
    <property type="entry name" value="AFR070WP"/>
    <property type="match status" value="1"/>
</dbReference>
<dbReference type="SUPFAM" id="SSF143410">
    <property type="entry name" value="DOPA-like"/>
    <property type="match status" value="1"/>
</dbReference>
<sequence length="117" mass="13572">MAVNQENPYDIHFYYSPGSEKAALEVRDQLKAQFGWLRFEEPEGKPSAPHTLPNWEADFKNSPNHHQNFGEVLRWLMLNRRGHSVIVHPHTGNELKDHTDYALWLGEKVPLDLSSLK</sequence>
<dbReference type="Gene3D" id="3.30.70.1240">
    <property type="entry name" value="DOPA-like domains"/>
    <property type="match status" value="1"/>
</dbReference>
<gene>
    <name evidence="2" type="primary">Y212_1</name>
    <name evidence="2" type="ORF">g.4170</name>
</gene>
<evidence type="ECO:0000256" key="1">
    <source>
        <dbReference type="SAM" id="MobiDB-lite"/>
    </source>
</evidence>
<dbReference type="PANTHER" id="PTHR36423">
    <property type="entry name" value="AFR070WP"/>
    <property type="match status" value="1"/>
</dbReference>
<feature type="region of interest" description="Disordered" evidence="1">
    <location>
        <begin position="41"/>
        <end position="61"/>
    </location>
</feature>